<protein>
    <recommendedName>
        <fullName evidence="2">THIF-type NAD/FAD binding fold domain-containing protein</fullName>
    </recommendedName>
</protein>
<dbReference type="Proteomes" id="UP000035425">
    <property type="component" value="Unassembled WGS sequence"/>
</dbReference>
<dbReference type="InterPro" id="IPR045886">
    <property type="entry name" value="ThiF/MoeB/HesA"/>
</dbReference>
<evidence type="ECO:0000256" key="1">
    <source>
        <dbReference type="SAM" id="MobiDB-lite"/>
    </source>
</evidence>
<evidence type="ECO:0000259" key="2">
    <source>
        <dbReference type="Pfam" id="PF00899"/>
    </source>
</evidence>
<organism evidence="3 4">
    <name type="scientific">Protofrankia coriariae</name>
    <dbReference type="NCBI Taxonomy" id="1562887"/>
    <lineage>
        <taxon>Bacteria</taxon>
        <taxon>Bacillati</taxon>
        <taxon>Actinomycetota</taxon>
        <taxon>Actinomycetes</taxon>
        <taxon>Frankiales</taxon>
        <taxon>Frankiaceae</taxon>
        <taxon>Protofrankia</taxon>
    </lineage>
</organism>
<gene>
    <name evidence="3" type="ORF">FrCorBMG51_17115</name>
</gene>
<sequence>MTFSAAMPGTIDNELSRHLLRADGQEDVCLATYATSTGSTRTTALVNAALLPERGERAVHGNASFTGDYFVRAAAQAASLGRGVVALHSHPGSRGWQLMSRPDHDAERSYAHLVQQVTGKPLVGMTLAGNGDWSCRVWDAVGVPTHGESVRVVGDHFRVTWNDQLRPAPKSNDRQDRTVSAWGEEIHASLARTRVLVVGAGSVGLDVGLRLAATGLIQVGVMDFDSVEIVNLDRLVGATATDVRLARSKVEVAGRLMVRAATAANPKIVELDASICDPAGLAAALDYDIVISCVDRPWPRGVLNTLAYADLIPVIDGGIGIDTFDDGTMRNATWRTHVLLPGQPCLCCNKQLDAGEIQTDKLGLLDDPAYINGADPEALPKRQNVAVLAAGVSASILAQFVSLTVTPSGFGVPGPLSYSLSTHTLDHLHFPTKKDCAFEAAVAAGDDRLVLTGEHTAARHIQAERRARQARPVTRLRRALSRGA</sequence>
<feature type="region of interest" description="Disordered" evidence="1">
    <location>
        <begin position="462"/>
        <end position="484"/>
    </location>
</feature>
<dbReference type="EMBL" id="JWIO01000029">
    <property type="protein sequence ID" value="KLL10582.1"/>
    <property type="molecule type" value="Genomic_DNA"/>
</dbReference>
<evidence type="ECO:0000313" key="3">
    <source>
        <dbReference type="EMBL" id="KLL10582.1"/>
    </source>
</evidence>
<dbReference type="InterPro" id="IPR035985">
    <property type="entry name" value="Ubiquitin-activating_enz"/>
</dbReference>
<feature type="domain" description="THIF-type NAD/FAD binding fold" evidence="2">
    <location>
        <begin position="179"/>
        <end position="348"/>
    </location>
</feature>
<feature type="compositionally biased region" description="Basic residues" evidence="1">
    <location>
        <begin position="474"/>
        <end position="484"/>
    </location>
</feature>
<dbReference type="PANTHER" id="PTHR43267">
    <property type="entry name" value="TRNA THREONYLCARBAMOYLADENOSINE DEHYDRATASE"/>
    <property type="match status" value="1"/>
</dbReference>
<comment type="caution">
    <text evidence="3">The sequence shown here is derived from an EMBL/GenBank/DDBJ whole genome shotgun (WGS) entry which is preliminary data.</text>
</comment>
<dbReference type="PANTHER" id="PTHR43267:SF1">
    <property type="entry name" value="TRNA THREONYLCARBAMOYLADENOSINE DEHYDRATASE"/>
    <property type="match status" value="1"/>
</dbReference>
<dbReference type="Gene3D" id="3.40.50.720">
    <property type="entry name" value="NAD(P)-binding Rossmann-like Domain"/>
    <property type="match status" value="1"/>
</dbReference>
<name>A0ABR5F1I9_9ACTN</name>
<dbReference type="SUPFAM" id="SSF69572">
    <property type="entry name" value="Activating enzymes of the ubiquitin-like proteins"/>
    <property type="match status" value="1"/>
</dbReference>
<dbReference type="InterPro" id="IPR000594">
    <property type="entry name" value="ThiF_NAD_FAD-bd"/>
</dbReference>
<accession>A0ABR5F1I9</accession>
<keyword evidence="4" id="KW-1185">Reference proteome</keyword>
<evidence type="ECO:0000313" key="4">
    <source>
        <dbReference type="Proteomes" id="UP000035425"/>
    </source>
</evidence>
<dbReference type="Pfam" id="PF00899">
    <property type="entry name" value="ThiF"/>
    <property type="match status" value="1"/>
</dbReference>
<reference evidence="3 4" key="1">
    <citation type="submission" date="2014-12" db="EMBL/GenBank/DDBJ databases">
        <title>Frankia sp. BMG5.1 draft genome.</title>
        <authorList>
            <person name="Gtari M."/>
            <person name="Ghodhbane-Gtari F."/>
            <person name="Nouioui I."/>
            <person name="Ktari A."/>
            <person name="Hezbri K."/>
            <person name="Mimouni W."/>
            <person name="Sbissi I."/>
            <person name="Ayari A."/>
            <person name="Yamanaka T."/>
            <person name="Normand P."/>
            <person name="Tisa L.S."/>
            <person name="Boudabous A."/>
        </authorList>
    </citation>
    <scope>NUCLEOTIDE SEQUENCE [LARGE SCALE GENOMIC DNA]</scope>
    <source>
        <strain evidence="3 4">BMG5.1</strain>
    </source>
</reference>
<proteinExistence type="predicted"/>
<dbReference type="RefSeq" id="WP_047224060.1">
    <property type="nucleotide sequence ID" value="NZ_JWIO01000029.1"/>
</dbReference>